<organism evidence="4 5">
    <name type="scientific">Echinicola arenosa</name>
    <dbReference type="NCBI Taxonomy" id="2774144"/>
    <lineage>
        <taxon>Bacteria</taxon>
        <taxon>Pseudomonadati</taxon>
        <taxon>Bacteroidota</taxon>
        <taxon>Cytophagia</taxon>
        <taxon>Cytophagales</taxon>
        <taxon>Cyclobacteriaceae</taxon>
        <taxon>Echinicola</taxon>
    </lineage>
</organism>
<dbReference type="InterPro" id="IPR050463">
    <property type="entry name" value="Gfo/Idh/MocA_oxidrdct_glycsds"/>
</dbReference>
<dbReference type="PANTHER" id="PTHR43818:SF5">
    <property type="entry name" value="OXIDOREDUCTASE FAMILY PROTEIN"/>
    <property type="match status" value="1"/>
</dbReference>
<dbReference type="SUPFAM" id="SSF55347">
    <property type="entry name" value="Glyceraldehyde-3-phosphate dehydrogenase-like, C-terminal domain"/>
    <property type="match status" value="1"/>
</dbReference>
<evidence type="ECO:0000259" key="2">
    <source>
        <dbReference type="Pfam" id="PF01408"/>
    </source>
</evidence>
<protein>
    <submittedName>
        <fullName evidence="4">Gfo/Idh/MocA family oxidoreductase</fullName>
    </submittedName>
</protein>
<accession>A0ABR9AKD3</accession>
<comment type="caution">
    <text evidence="4">The sequence shown here is derived from an EMBL/GenBank/DDBJ whole genome shotgun (WGS) entry which is preliminary data.</text>
</comment>
<dbReference type="RefSeq" id="WP_192009903.1">
    <property type="nucleotide sequence ID" value="NZ_JACYTQ010000003.1"/>
</dbReference>
<dbReference type="InterPro" id="IPR006311">
    <property type="entry name" value="TAT_signal"/>
</dbReference>
<feature type="signal peptide" evidence="1">
    <location>
        <begin position="1"/>
        <end position="26"/>
    </location>
</feature>
<keyword evidence="1" id="KW-0732">Signal</keyword>
<name>A0ABR9AKD3_9BACT</name>
<evidence type="ECO:0000313" key="5">
    <source>
        <dbReference type="Proteomes" id="UP000647133"/>
    </source>
</evidence>
<dbReference type="SUPFAM" id="SSF51735">
    <property type="entry name" value="NAD(P)-binding Rossmann-fold domains"/>
    <property type="match status" value="1"/>
</dbReference>
<feature type="chain" id="PRO_5046069322" evidence="1">
    <location>
        <begin position="27"/>
        <end position="433"/>
    </location>
</feature>
<dbReference type="Gene3D" id="3.30.360.10">
    <property type="entry name" value="Dihydrodipicolinate Reductase, domain 2"/>
    <property type="match status" value="1"/>
</dbReference>
<keyword evidence="5" id="KW-1185">Reference proteome</keyword>
<sequence>MTKSKLSRRKFIAQTSVATMGLSAMAGTSFAFSIPRNDKVRLGFVGTGKQGFILLNYLMKCPETVVVGCSDVVEFNRNNFKKDAEKLNADKFGTAQEVKIHPDFRDLLSSSDIDAVVIATPDHWHAYIAVEAAKAGKDIYCEKPLAATVVEGRAMVDATRKYKRVFQTGNMQRSWNEFRQACELVRNGYIGEVKEVKVNIGKPSRLFDIEVQEIPEGIDWNMWVGPAEYRGYNDILAPMYQEGEDFRYPDWRVYRPYGGGDITDWGAHMFDIAQWGIGMDGSAPVKYIPPKDPSAVYGMKMIYDNGIVMTHEDWGKSNAVRFIGTKGTVDIGRGYLKTSPESLAEQKIKDSDIRLEYSDNHYQNWIDAIKERKRPICDVEIGHSTSALCNVVNIAYQLGRELEWNPKKEKFINDDGANQLLGRPFRGEWKLEV</sequence>
<dbReference type="Gene3D" id="3.40.50.720">
    <property type="entry name" value="NAD(P)-binding Rossmann-like Domain"/>
    <property type="match status" value="1"/>
</dbReference>
<dbReference type="Pfam" id="PF19051">
    <property type="entry name" value="GFO_IDH_MocA_C2"/>
    <property type="match status" value="1"/>
</dbReference>
<dbReference type="PANTHER" id="PTHR43818">
    <property type="entry name" value="BCDNA.GH03377"/>
    <property type="match status" value="1"/>
</dbReference>
<evidence type="ECO:0000259" key="3">
    <source>
        <dbReference type="Pfam" id="PF19051"/>
    </source>
</evidence>
<proteinExistence type="predicted"/>
<feature type="domain" description="Gfo/Idh/MocA-like oxidoreductase bacterial type C-terminal" evidence="3">
    <location>
        <begin position="208"/>
        <end position="430"/>
    </location>
</feature>
<dbReference type="EMBL" id="JACYTQ010000003">
    <property type="protein sequence ID" value="MBD8489009.1"/>
    <property type="molecule type" value="Genomic_DNA"/>
</dbReference>
<feature type="domain" description="Gfo/Idh/MocA-like oxidoreductase N-terminal" evidence="2">
    <location>
        <begin position="41"/>
        <end position="169"/>
    </location>
</feature>
<gene>
    <name evidence="4" type="ORF">IFO69_09655</name>
</gene>
<reference evidence="4 5" key="1">
    <citation type="submission" date="2020-09" db="EMBL/GenBank/DDBJ databases">
        <title>Echinicola sp. CAU 1574 isolated from sand of Sido Beach.</title>
        <authorList>
            <person name="Kim W."/>
        </authorList>
    </citation>
    <scope>NUCLEOTIDE SEQUENCE [LARGE SCALE GENOMIC DNA]</scope>
    <source>
        <strain evidence="4 5">CAU 1574</strain>
    </source>
</reference>
<dbReference type="InterPro" id="IPR036291">
    <property type="entry name" value="NAD(P)-bd_dom_sf"/>
</dbReference>
<evidence type="ECO:0000313" key="4">
    <source>
        <dbReference type="EMBL" id="MBD8489009.1"/>
    </source>
</evidence>
<dbReference type="Proteomes" id="UP000647133">
    <property type="component" value="Unassembled WGS sequence"/>
</dbReference>
<dbReference type="PROSITE" id="PS51318">
    <property type="entry name" value="TAT"/>
    <property type="match status" value="1"/>
</dbReference>
<dbReference type="InterPro" id="IPR000683">
    <property type="entry name" value="Gfo/Idh/MocA-like_OxRdtase_N"/>
</dbReference>
<dbReference type="Pfam" id="PF01408">
    <property type="entry name" value="GFO_IDH_MocA"/>
    <property type="match status" value="1"/>
</dbReference>
<dbReference type="InterPro" id="IPR043906">
    <property type="entry name" value="Gfo/Idh/MocA_OxRdtase_bact_C"/>
</dbReference>
<evidence type="ECO:0000256" key="1">
    <source>
        <dbReference type="SAM" id="SignalP"/>
    </source>
</evidence>